<dbReference type="InterPro" id="IPR035418">
    <property type="entry name" value="AraC-bd_2"/>
</dbReference>
<dbReference type="PANTHER" id="PTHR46796">
    <property type="entry name" value="HTH-TYPE TRANSCRIPTIONAL ACTIVATOR RHAS-RELATED"/>
    <property type="match status" value="1"/>
</dbReference>
<dbReference type="Pfam" id="PF14525">
    <property type="entry name" value="AraC_binding_2"/>
    <property type="match status" value="1"/>
</dbReference>
<dbReference type="Pfam" id="PF12833">
    <property type="entry name" value="HTH_18"/>
    <property type="match status" value="1"/>
</dbReference>
<evidence type="ECO:0000259" key="4">
    <source>
        <dbReference type="PROSITE" id="PS01124"/>
    </source>
</evidence>
<evidence type="ECO:0000313" key="5">
    <source>
        <dbReference type="EMBL" id="MCQ8836303.1"/>
    </source>
</evidence>
<dbReference type="SUPFAM" id="SSF46689">
    <property type="entry name" value="Homeodomain-like"/>
    <property type="match status" value="1"/>
</dbReference>
<evidence type="ECO:0000256" key="2">
    <source>
        <dbReference type="ARBA" id="ARBA00023125"/>
    </source>
</evidence>
<evidence type="ECO:0000256" key="1">
    <source>
        <dbReference type="ARBA" id="ARBA00023015"/>
    </source>
</evidence>
<comment type="caution">
    <text evidence="5">The sequence shown here is derived from an EMBL/GenBank/DDBJ whole genome shotgun (WGS) entry which is preliminary data.</text>
</comment>
<evidence type="ECO:0000256" key="3">
    <source>
        <dbReference type="ARBA" id="ARBA00023163"/>
    </source>
</evidence>
<dbReference type="SMART" id="SM00342">
    <property type="entry name" value="HTH_ARAC"/>
    <property type="match status" value="1"/>
</dbReference>
<sequence length="240" mass="26202">MLSNPQGMVEFLFPVSGTAVVEQAGQRVRVDADATVVCGLDRPLGLWHSPGFEALALVVPESRLAARASWFDQCLKVFEGRRGLGRVAFDLLRTVSVEGNALVAAEFDAACERALDLACLAGSGAREADSSHRSAARATIRRFVADHVADPELDGHMVAAALGWSRRYLQAMLHDEGLTLSELIRNARLDMARVRLEQEPALPIGWVAVECRYGSHAAFSTAFRSRFGMTPREVREGQVR</sequence>
<dbReference type="InterPro" id="IPR050204">
    <property type="entry name" value="AraC_XylS_family_regulators"/>
</dbReference>
<feature type="domain" description="HTH araC/xylS-type" evidence="4">
    <location>
        <begin position="138"/>
        <end position="237"/>
    </location>
</feature>
<dbReference type="InterPro" id="IPR018060">
    <property type="entry name" value="HTH_AraC"/>
</dbReference>
<dbReference type="GO" id="GO:0003700">
    <property type="term" value="F:DNA-binding transcription factor activity"/>
    <property type="evidence" value="ECO:0007669"/>
    <property type="project" value="InterPro"/>
</dbReference>
<name>A0A9X2M767_STRMQ</name>
<dbReference type="EMBL" id="JANIIC010000121">
    <property type="protein sequence ID" value="MCQ8836303.1"/>
    <property type="molecule type" value="Genomic_DNA"/>
</dbReference>
<dbReference type="PROSITE" id="PS00041">
    <property type="entry name" value="HTH_ARAC_FAMILY_1"/>
    <property type="match status" value="1"/>
</dbReference>
<dbReference type="GO" id="GO:0043565">
    <property type="term" value="F:sequence-specific DNA binding"/>
    <property type="evidence" value="ECO:0007669"/>
    <property type="project" value="InterPro"/>
</dbReference>
<organism evidence="5 6">
    <name type="scientific">Streptomyces malaysiensis subsp. samsunensis</name>
    <dbReference type="NCBI Taxonomy" id="459658"/>
    <lineage>
        <taxon>Bacteria</taxon>
        <taxon>Bacillati</taxon>
        <taxon>Actinomycetota</taxon>
        <taxon>Actinomycetes</taxon>
        <taxon>Kitasatosporales</taxon>
        <taxon>Streptomycetaceae</taxon>
        <taxon>Streptomyces</taxon>
        <taxon>Streptomyces violaceusniger group</taxon>
    </lineage>
</organism>
<protein>
    <submittedName>
        <fullName evidence="5">AraC family transcriptional regulator</fullName>
    </submittedName>
</protein>
<keyword evidence="1" id="KW-0805">Transcription regulation</keyword>
<dbReference type="InterPro" id="IPR018062">
    <property type="entry name" value="HTH_AraC-typ_CS"/>
</dbReference>
<dbReference type="AlphaFoldDB" id="A0A9X2M767"/>
<gene>
    <name evidence="5" type="ORF">NQU54_46740</name>
</gene>
<dbReference type="Gene3D" id="1.10.10.60">
    <property type="entry name" value="Homeodomain-like"/>
    <property type="match status" value="1"/>
</dbReference>
<keyword evidence="3" id="KW-0804">Transcription</keyword>
<keyword evidence="2" id="KW-0238">DNA-binding</keyword>
<reference evidence="5" key="1">
    <citation type="submission" date="2022-06" db="EMBL/GenBank/DDBJ databases">
        <title>WGS of actinobacteria.</title>
        <authorList>
            <person name="Thawai C."/>
        </authorList>
    </citation>
    <scope>NUCLEOTIDE SEQUENCE</scope>
    <source>
        <strain evidence="5">DSM 42010</strain>
    </source>
</reference>
<dbReference type="RefSeq" id="WP_257636357.1">
    <property type="nucleotide sequence ID" value="NZ_JANIIC010000121.1"/>
</dbReference>
<proteinExistence type="predicted"/>
<dbReference type="PANTHER" id="PTHR46796:SF6">
    <property type="entry name" value="ARAC SUBFAMILY"/>
    <property type="match status" value="1"/>
</dbReference>
<accession>A0A9X2M767</accession>
<dbReference type="PROSITE" id="PS01124">
    <property type="entry name" value="HTH_ARAC_FAMILY_2"/>
    <property type="match status" value="1"/>
</dbReference>
<keyword evidence="6" id="KW-1185">Reference proteome</keyword>
<evidence type="ECO:0000313" key="6">
    <source>
        <dbReference type="Proteomes" id="UP001142400"/>
    </source>
</evidence>
<dbReference type="InterPro" id="IPR009057">
    <property type="entry name" value="Homeodomain-like_sf"/>
</dbReference>
<dbReference type="Proteomes" id="UP001142400">
    <property type="component" value="Unassembled WGS sequence"/>
</dbReference>